<accession>A0A964WS08</accession>
<feature type="signal peptide" evidence="1">
    <location>
        <begin position="1"/>
        <end position="20"/>
    </location>
</feature>
<feature type="chain" id="PRO_5036753857" evidence="1">
    <location>
        <begin position="21"/>
        <end position="159"/>
    </location>
</feature>
<dbReference type="OrthoDB" id="8449255at2"/>
<keyword evidence="1" id="KW-0732">Signal</keyword>
<dbReference type="Proteomes" id="UP000773614">
    <property type="component" value="Unassembled WGS sequence"/>
</dbReference>
<dbReference type="EMBL" id="SPKJ01000003">
    <property type="protein sequence ID" value="MYZ46473.1"/>
    <property type="molecule type" value="Genomic_DNA"/>
</dbReference>
<keyword evidence="3" id="KW-1185">Reference proteome</keyword>
<protein>
    <submittedName>
        <fullName evidence="2">Uncharacterized protein</fullName>
    </submittedName>
</protein>
<gene>
    <name evidence="2" type="ORF">E4O86_01895</name>
</gene>
<name>A0A964WS08_9HYPH</name>
<organism evidence="2 3">
    <name type="scientific">Propylenella binzhouense</name>
    <dbReference type="NCBI Taxonomy" id="2555902"/>
    <lineage>
        <taxon>Bacteria</taxon>
        <taxon>Pseudomonadati</taxon>
        <taxon>Pseudomonadota</taxon>
        <taxon>Alphaproteobacteria</taxon>
        <taxon>Hyphomicrobiales</taxon>
        <taxon>Propylenellaceae</taxon>
        <taxon>Propylenella</taxon>
    </lineage>
</organism>
<evidence type="ECO:0000313" key="3">
    <source>
        <dbReference type="Proteomes" id="UP000773614"/>
    </source>
</evidence>
<reference evidence="2" key="1">
    <citation type="submission" date="2019-03" db="EMBL/GenBank/DDBJ databases">
        <title>Afifella sp. nov., isolated from activated sludge.</title>
        <authorList>
            <person name="Li Q."/>
            <person name="Liu Y."/>
        </authorList>
    </citation>
    <scope>NUCLEOTIDE SEQUENCE</scope>
    <source>
        <strain evidence="2">L72</strain>
    </source>
</reference>
<dbReference type="AlphaFoldDB" id="A0A964WS08"/>
<dbReference type="RefSeq" id="WP_161138817.1">
    <property type="nucleotide sequence ID" value="NZ_SPKJ01000003.1"/>
</dbReference>
<evidence type="ECO:0000256" key="1">
    <source>
        <dbReference type="SAM" id="SignalP"/>
    </source>
</evidence>
<proteinExistence type="predicted"/>
<comment type="caution">
    <text evidence="2">The sequence shown here is derived from an EMBL/GenBank/DDBJ whole genome shotgun (WGS) entry which is preliminary data.</text>
</comment>
<evidence type="ECO:0000313" key="2">
    <source>
        <dbReference type="EMBL" id="MYZ46473.1"/>
    </source>
</evidence>
<sequence length="159" mass="16914">MKIFIGASIAALLMAGAAHAGEEPYGQGFDGWRFTQQDVKGGAINCRAIFQNLHLMSISTNGNTYVSTSSNGLAKGHEEEGNINIGGDNELVQIYSGGQGGRLVISGVDRYLMEKIVKNRGYTWTASFGGKQKTGTVKFNNSTAKAYKRLNECVAANGG</sequence>